<feature type="region of interest" description="Disordered" evidence="8">
    <location>
        <begin position="1"/>
        <end position="69"/>
    </location>
</feature>
<feature type="transmembrane region" description="Helical" evidence="9">
    <location>
        <begin position="78"/>
        <end position="98"/>
    </location>
</feature>
<keyword evidence="5 9" id="KW-0812">Transmembrane</keyword>
<dbReference type="PANTHER" id="PTHR21716">
    <property type="entry name" value="TRANSMEMBRANE PROTEIN"/>
    <property type="match status" value="1"/>
</dbReference>
<keyword evidence="4" id="KW-1003">Cell membrane</keyword>
<feature type="transmembrane region" description="Helical" evidence="9">
    <location>
        <begin position="305"/>
        <end position="324"/>
    </location>
</feature>
<proteinExistence type="inferred from homology"/>
<dbReference type="GO" id="GO:0005886">
    <property type="term" value="C:plasma membrane"/>
    <property type="evidence" value="ECO:0007669"/>
    <property type="project" value="UniProtKB-SubCell"/>
</dbReference>
<dbReference type="Proteomes" id="UP000006461">
    <property type="component" value="Chromosome"/>
</dbReference>
<dbReference type="KEGG" id="mmar:MODMU_2083"/>
<dbReference type="AlphaFoldDB" id="I4EVV5"/>
<feature type="region of interest" description="Disordered" evidence="8">
    <location>
        <begin position="417"/>
        <end position="468"/>
    </location>
</feature>
<feature type="transmembrane region" description="Helical" evidence="9">
    <location>
        <begin position="331"/>
        <end position="353"/>
    </location>
</feature>
<evidence type="ECO:0000256" key="8">
    <source>
        <dbReference type="SAM" id="MobiDB-lite"/>
    </source>
</evidence>
<name>I4EVV5_MODI5</name>
<sequence length="480" mass="49613">MSADRSAEPLTAADRPTAGASPTADAPPAAPSPTTGASGATSVGPDDTRPTDESENVGTRAPVPGPQRSQRMAAATRSVAIASAQLILIVIALVILGYVFGKLWVVLLPVVLGLLFTTVLWPATRFLRKHHWPPALASATVLLVFLAAIGGIIAVIAPQVVGQVEELADGVTGGLQQVQEYLAGPPFNLGDEQVGNAVDSVINTVQSNAQNIAGYAVTTATTIGNALVNLVLALVLAFFFLKDGPKWTPWLAAQTGPRAAPHVAALSGKAWTTLSEFIRQQALVGFVDAFFIGLGLLVFDVPLVLPLAVLTFFGAFIPIIGAFVAGAFAVLIALVSNGVTTAIWILVIVLLVQQLEGNVLQPIIQGRGLNLHAAVVILAVTAGSSLAGIIGAFLSVPVAALIAVAYRYGRDQLDGLTPEVGPDGTTHQLTGDSSGAQLVRRPAEAEPPVNPESEDATPAEVAAGGRGLLGNARRRLRLHR</sequence>
<feature type="compositionally biased region" description="Polar residues" evidence="8">
    <location>
        <begin position="425"/>
        <end position="436"/>
    </location>
</feature>
<dbReference type="HOGENOM" id="CLU_031275_3_2_11"/>
<keyword evidence="6 9" id="KW-1133">Transmembrane helix</keyword>
<evidence type="ECO:0000256" key="5">
    <source>
        <dbReference type="ARBA" id="ARBA00022692"/>
    </source>
</evidence>
<evidence type="ECO:0000313" key="10">
    <source>
        <dbReference type="EMBL" id="CCH87518.1"/>
    </source>
</evidence>
<feature type="transmembrane region" description="Helical" evidence="9">
    <location>
        <begin position="282"/>
        <end position="299"/>
    </location>
</feature>
<dbReference type="GO" id="GO:0055085">
    <property type="term" value="P:transmembrane transport"/>
    <property type="evidence" value="ECO:0007669"/>
    <property type="project" value="TreeGrafter"/>
</dbReference>
<evidence type="ECO:0000256" key="1">
    <source>
        <dbReference type="ARBA" id="ARBA00004651"/>
    </source>
</evidence>
<protein>
    <submittedName>
        <fullName evidence="10">Permease</fullName>
    </submittedName>
</protein>
<evidence type="ECO:0000256" key="6">
    <source>
        <dbReference type="ARBA" id="ARBA00022989"/>
    </source>
</evidence>
<gene>
    <name evidence="10" type="ordered locus">MODMU_2083</name>
</gene>
<keyword evidence="11" id="KW-1185">Reference proteome</keyword>
<feature type="transmembrane region" description="Helical" evidence="9">
    <location>
        <begin position="373"/>
        <end position="406"/>
    </location>
</feature>
<feature type="transmembrane region" description="Helical" evidence="9">
    <location>
        <begin position="135"/>
        <end position="157"/>
    </location>
</feature>
<evidence type="ECO:0000256" key="4">
    <source>
        <dbReference type="ARBA" id="ARBA00022475"/>
    </source>
</evidence>
<dbReference type="InterPro" id="IPR002549">
    <property type="entry name" value="AI-2E-like"/>
</dbReference>
<feature type="compositionally biased region" description="Low complexity" evidence="8">
    <location>
        <begin position="16"/>
        <end position="45"/>
    </location>
</feature>
<feature type="transmembrane region" description="Helical" evidence="9">
    <location>
        <begin position="212"/>
        <end position="241"/>
    </location>
</feature>
<reference evidence="10 11" key="1">
    <citation type="journal article" date="2012" name="J. Bacteriol.">
        <title>Genome Sequence of Radiation-Resistant Modestobacter marinus Strain BC501, a Representative Actinobacterium That Thrives on Calcareous Stone Surfaces.</title>
        <authorList>
            <person name="Normand P."/>
            <person name="Gury J."/>
            <person name="Pujic P."/>
            <person name="Chouaia B."/>
            <person name="Crotti E."/>
            <person name="Brusetti L."/>
            <person name="Daffonchio D."/>
            <person name="Vacherie B."/>
            <person name="Barbe V."/>
            <person name="Medigue C."/>
            <person name="Calteau A."/>
            <person name="Ghodhbane-Gtari F."/>
            <person name="Essoussi I."/>
            <person name="Nouioui I."/>
            <person name="Abbassi-Ghozzi I."/>
            <person name="Gtari M."/>
        </authorList>
    </citation>
    <scope>NUCLEOTIDE SEQUENCE [LARGE SCALE GENOMIC DNA]</scope>
    <source>
        <strain evidence="11">BC 501</strain>
    </source>
</reference>
<evidence type="ECO:0000256" key="9">
    <source>
        <dbReference type="SAM" id="Phobius"/>
    </source>
</evidence>
<dbReference type="PATRIC" id="fig|477641.3.peg.1975"/>
<dbReference type="OrthoDB" id="9784366at2"/>
<organism evidence="10 11">
    <name type="scientific">Modestobacter italicus (strain DSM 44449 / CECT 9708 / BC 501)</name>
    <dbReference type="NCBI Taxonomy" id="2732864"/>
    <lineage>
        <taxon>Bacteria</taxon>
        <taxon>Bacillati</taxon>
        <taxon>Actinomycetota</taxon>
        <taxon>Actinomycetes</taxon>
        <taxon>Geodermatophilales</taxon>
        <taxon>Geodermatophilaceae</taxon>
        <taxon>Modestobacter</taxon>
    </lineage>
</organism>
<keyword evidence="7 9" id="KW-0472">Membrane</keyword>
<comment type="subcellular location">
    <subcellularLocation>
        <location evidence="1">Cell membrane</location>
        <topology evidence="1">Multi-pass membrane protein</topology>
    </subcellularLocation>
</comment>
<evidence type="ECO:0000256" key="3">
    <source>
        <dbReference type="ARBA" id="ARBA00022448"/>
    </source>
</evidence>
<dbReference type="EMBL" id="FO203431">
    <property type="protein sequence ID" value="CCH87518.1"/>
    <property type="molecule type" value="Genomic_DNA"/>
</dbReference>
<dbReference type="eggNOG" id="COG0628">
    <property type="taxonomic scope" value="Bacteria"/>
</dbReference>
<evidence type="ECO:0000313" key="11">
    <source>
        <dbReference type="Proteomes" id="UP000006461"/>
    </source>
</evidence>
<dbReference type="Pfam" id="PF01594">
    <property type="entry name" value="AI-2E_transport"/>
    <property type="match status" value="1"/>
</dbReference>
<evidence type="ECO:0000256" key="2">
    <source>
        <dbReference type="ARBA" id="ARBA00009773"/>
    </source>
</evidence>
<dbReference type="OMA" id="DQVIQPR"/>
<keyword evidence="3" id="KW-0813">Transport</keyword>
<evidence type="ECO:0000256" key="7">
    <source>
        <dbReference type="ARBA" id="ARBA00023136"/>
    </source>
</evidence>
<dbReference type="PANTHER" id="PTHR21716:SF53">
    <property type="entry name" value="PERMEASE PERM-RELATED"/>
    <property type="match status" value="1"/>
</dbReference>
<accession>I4EVV5</accession>
<comment type="similarity">
    <text evidence="2">Belongs to the autoinducer-2 exporter (AI-2E) (TC 2.A.86) family.</text>
</comment>
<dbReference type="STRING" id="477641.MODMU_2083"/>
<feature type="transmembrane region" description="Helical" evidence="9">
    <location>
        <begin position="104"/>
        <end position="123"/>
    </location>
</feature>